<organism evidence="7 8">
    <name type="scientific">Streptomyces coeruleoprunus</name>
    <dbReference type="NCBI Taxonomy" id="285563"/>
    <lineage>
        <taxon>Bacteria</taxon>
        <taxon>Bacillati</taxon>
        <taxon>Actinomycetota</taxon>
        <taxon>Actinomycetes</taxon>
        <taxon>Kitasatosporales</taxon>
        <taxon>Streptomycetaceae</taxon>
        <taxon>Streptomyces</taxon>
    </lineage>
</organism>
<keyword evidence="4 6" id="KW-1133">Transmembrane helix</keyword>
<reference evidence="8" key="1">
    <citation type="journal article" date="2019" name="Int. J. Syst. Evol. Microbiol.">
        <title>The Global Catalogue of Microorganisms (GCM) 10K type strain sequencing project: providing services to taxonomists for standard genome sequencing and annotation.</title>
        <authorList>
            <consortium name="The Broad Institute Genomics Platform"/>
            <consortium name="The Broad Institute Genome Sequencing Center for Infectious Disease"/>
            <person name="Wu L."/>
            <person name="Ma J."/>
        </authorList>
    </citation>
    <scope>NUCLEOTIDE SEQUENCE [LARGE SCALE GENOMIC DNA]</scope>
    <source>
        <strain evidence="8">CGMCC 4.1648</strain>
    </source>
</reference>
<evidence type="ECO:0000256" key="4">
    <source>
        <dbReference type="ARBA" id="ARBA00022989"/>
    </source>
</evidence>
<protein>
    <recommendedName>
        <fullName evidence="6">Probable membrane transporter protein</fullName>
    </recommendedName>
</protein>
<feature type="transmembrane region" description="Helical" evidence="6">
    <location>
        <begin position="44"/>
        <end position="72"/>
    </location>
</feature>
<dbReference type="InterPro" id="IPR002781">
    <property type="entry name" value="TM_pro_TauE-like"/>
</dbReference>
<feature type="transmembrane region" description="Helical" evidence="6">
    <location>
        <begin position="18"/>
        <end position="38"/>
    </location>
</feature>
<accession>A0ABV9XBC6</accession>
<evidence type="ECO:0000256" key="1">
    <source>
        <dbReference type="ARBA" id="ARBA00004141"/>
    </source>
</evidence>
<feature type="transmembrane region" description="Helical" evidence="6">
    <location>
        <begin position="84"/>
        <end position="104"/>
    </location>
</feature>
<dbReference type="InterPro" id="IPR051598">
    <property type="entry name" value="TSUP/Inactive_protease-like"/>
</dbReference>
<keyword evidence="6" id="KW-1003">Cell membrane</keyword>
<evidence type="ECO:0000256" key="6">
    <source>
        <dbReference type="RuleBase" id="RU363041"/>
    </source>
</evidence>
<comment type="subcellular location">
    <subcellularLocation>
        <location evidence="6">Cell membrane</location>
        <topology evidence="6">Multi-pass membrane protein</topology>
    </subcellularLocation>
    <subcellularLocation>
        <location evidence="1">Membrane</location>
        <topology evidence="1">Multi-pass membrane protein</topology>
    </subcellularLocation>
</comment>
<dbReference type="PANTHER" id="PTHR43701:SF2">
    <property type="entry name" value="MEMBRANE TRANSPORTER PROTEIN YJNA-RELATED"/>
    <property type="match status" value="1"/>
</dbReference>
<dbReference type="Proteomes" id="UP001595829">
    <property type="component" value="Unassembled WGS sequence"/>
</dbReference>
<keyword evidence="3 6" id="KW-0812">Transmembrane</keyword>
<evidence type="ECO:0000256" key="3">
    <source>
        <dbReference type="ARBA" id="ARBA00022692"/>
    </source>
</evidence>
<keyword evidence="8" id="KW-1185">Reference proteome</keyword>
<feature type="transmembrane region" description="Helical" evidence="6">
    <location>
        <begin position="191"/>
        <end position="211"/>
    </location>
</feature>
<evidence type="ECO:0000313" key="7">
    <source>
        <dbReference type="EMBL" id="MFC5022755.1"/>
    </source>
</evidence>
<gene>
    <name evidence="7" type="ORF">ACFPM3_11500</name>
</gene>
<dbReference type="EMBL" id="JBHSJD010000007">
    <property type="protein sequence ID" value="MFC5022755.1"/>
    <property type="molecule type" value="Genomic_DNA"/>
</dbReference>
<keyword evidence="5 6" id="KW-0472">Membrane</keyword>
<sequence length="273" mass="27578">MTTDKDLAPIRSTHATPLVFGAGAAVGVLGGMIGLGGAEFRLPLLIGLFGFAALSAVILNKAMSLVVVLVALPARLAAVPAADVAAHWPVAVNLLAGSLLGAWAGATWAVRMRSSTLYKVLAALMVLMAAALMATHSATLGTLALPLWAQVPVGVLAGFGIGVVAAIMGVAGGELLIPTIVLLFAVDIKTAGSLSLLVSLPTMLVAFARYSRDGSFAVLGAHLRFTLVMIGGSIAGAALGGLLLGVFSDLVLIPALALILLISAAKLVRHERV</sequence>
<evidence type="ECO:0000256" key="2">
    <source>
        <dbReference type="ARBA" id="ARBA00009142"/>
    </source>
</evidence>
<proteinExistence type="inferred from homology"/>
<feature type="transmembrane region" description="Helical" evidence="6">
    <location>
        <begin position="223"/>
        <end position="244"/>
    </location>
</feature>
<evidence type="ECO:0000313" key="8">
    <source>
        <dbReference type="Proteomes" id="UP001595829"/>
    </source>
</evidence>
<dbReference type="PANTHER" id="PTHR43701">
    <property type="entry name" value="MEMBRANE TRANSPORTER PROTEIN MJ0441-RELATED"/>
    <property type="match status" value="1"/>
</dbReference>
<feature type="transmembrane region" description="Helical" evidence="6">
    <location>
        <begin position="116"/>
        <end position="135"/>
    </location>
</feature>
<name>A0ABV9XBC6_9ACTN</name>
<comment type="caution">
    <text evidence="7">The sequence shown here is derived from an EMBL/GenBank/DDBJ whole genome shotgun (WGS) entry which is preliminary data.</text>
</comment>
<dbReference type="RefSeq" id="WP_345690568.1">
    <property type="nucleotide sequence ID" value="NZ_BAABIT010000001.1"/>
</dbReference>
<dbReference type="Pfam" id="PF01925">
    <property type="entry name" value="TauE"/>
    <property type="match status" value="1"/>
</dbReference>
<comment type="similarity">
    <text evidence="2 6">Belongs to the 4-toluene sulfonate uptake permease (TSUP) (TC 2.A.102) family.</text>
</comment>
<evidence type="ECO:0000256" key="5">
    <source>
        <dbReference type="ARBA" id="ARBA00023136"/>
    </source>
</evidence>